<dbReference type="EMBL" id="CADCXU010001344">
    <property type="protein sequence ID" value="CAA9993918.1"/>
    <property type="molecule type" value="Genomic_DNA"/>
</dbReference>
<keyword evidence="2" id="KW-1185">Reference proteome</keyword>
<organism evidence="1 2">
    <name type="scientific">Nesidiocoris tenuis</name>
    <dbReference type="NCBI Taxonomy" id="355587"/>
    <lineage>
        <taxon>Eukaryota</taxon>
        <taxon>Metazoa</taxon>
        <taxon>Ecdysozoa</taxon>
        <taxon>Arthropoda</taxon>
        <taxon>Hexapoda</taxon>
        <taxon>Insecta</taxon>
        <taxon>Pterygota</taxon>
        <taxon>Neoptera</taxon>
        <taxon>Paraneoptera</taxon>
        <taxon>Hemiptera</taxon>
        <taxon>Heteroptera</taxon>
        <taxon>Panheteroptera</taxon>
        <taxon>Cimicomorpha</taxon>
        <taxon>Miridae</taxon>
        <taxon>Dicyphina</taxon>
        <taxon>Nesidiocoris</taxon>
    </lineage>
</organism>
<accession>A0A6H5FWM6</accession>
<dbReference type="Proteomes" id="UP000479000">
    <property type="component" value="Unassembled WGS sequence"/>
</dbReference>
<protein>
    <submittedName>
        <fullName evidence="1">Uncharacterized protein</fullName>
    </submittedName>
</protein>
<evidence type="ECO:0000313" key="1">
    <source>
        <dbReference type="EMBL" id="CAA9993918.1"/>
    </source>
</evidence>
<proteinExistence type="predicted"/>
<sequence length="123" mass="14060">MSHLIRVINEIRVFASYVVLKVVFPCVDVRTVWTFDNLGRVAVCVMPLVAHNFTAQSTLKVYRRHSIENTVIARCLGRVSTNCNRCGDTSNRLPPNPNFDFKTTIFTLTRLQFEEGNHFEVAD</sequence>
<dbReference type="AlphaFoldDB" id="A0A6H5FWM6"/>
<reference evidence="1 2" key="1">
    <citation type="submission" date="2020-02" db="EMBL/GenBank/DDBJ databases">
        <authorList>
            <person name="Ferguson B K."/>
        </authorList>
    </citation>
    <scope>NUCLEOTIDE SEQUENCE [LARGE SCALE GENOMIC DNA]</scope>
</reference>
<gene>
    <name evidence="1" type="ORF">NTEN_LOCUS762</name>
</gene>
<name>A0A6H5FWM6_9HEMI</name>
<evidence type="ECO:0000313" key="2">
    <source>
        <dbReference type="Proteomes" id="UP000479000"/>
    </source>
</evidence>